<sequence length="271" mass="30299">MADAYSFVKGGKLKLKGHKDKKHKKHKKKRKHDEIDNSSQGSSHTDPDIAAHGGWWKAKKFEDITGNVAIEIGDSRYVSAVDNGTFRLGEPRDQGDGPEAEEILTAVQVSDTKIALKSGYGKYLTVDPDGDVTGKAEAIGMREQWEPVFQDGKMALNGSNGKFLSANRDDEIVCLSSKAGEQEIIQIRLNTSLEVDPLENIPKEERGKVKETEINYVKKFQSFQDRKLKVSKEDVSSLKKAKKEGIFHETLLDRQVMILTCILCFDQSILF</sequence>
<keyword evidence="9" id="KW-0539">Nucleus</keyword>
<evidence type="ECO:0000256" key="4">
    <source>
        <dbReference type="ARBA" id="ARBA00010878"/>
    </source>
</evidence>
<evidence type="ECO:0000256" key="9">
    <source>
        <dbReference type="ARBA" id="ARBA00023242"/>
    </source>
</evidence>
<evidence type="ECO:0000256" key="6">
    <source>
        <dbReference type="ARBA" id="ARBA00022517"/>
    </source>
</evidence>
<dbReference type="PANTHER" id="PTHR12928">
    <property type="entry name" value="FRG1 PROTEIN"/>
    <property type="match status" value="1"/>
</dbReference>
<dbReference type="AlphaFoldDB" id="K1Q8R2"/>
<keyword evidence="6" id="KW-0690">Ribosome biogenesis</keyword>
<evidence type="ECO:0000256" key="1">
    <source>
        <dbReference type="ARBA" id="ARBA00004408"/>
    </source>
</evidence>
<dbReference type="Gene3D" id="2.80.10.50">
    <property type="match status" value="1"/>
</dbReference>
<evidence type="ECO:0000256" key="10">
    <source>
        <dbReference type="ARBA" id="ARBA00072064"/>
    </source>
</evidence>
<proteinExistence type="inferred from homology"/>
<dbReference type="FunFam" id="2.80.10.50:FF:000061">
    <property type="entry name" value="Protein FRG1"/>
    <property type="match status" value="1"/>
</dbReference>
<evidence type="ECO:0000256" key="5">
    <source>
        <dbReference type="ARBA" id="ARBA00022490"/>
    </source>
</evidence>
<accession>K1Q8R2</accession>
<keyword evidence="5" id="KW-0963">Cytoplasm</keyword>
<dbReference type="PANTHER" id="PTHR12928:SF0">
    <property type="entry name" value="FSHD REGION GENE 1"/>
    <property type="match status" value="1"/>
</dbReference>
<dbReference type="GO" id="GO:0051015">
    <property type="term" value="F:actin filament binding"/>
    <property type="evidence" value="ECO:0007669"/>
    <property type="project" value="TreeGrafter"/>
</dbReference>
<dbReference type="InterPro" id="IPR013865">
    <property type="entry name" value="FAM32A"/>
</dbReference>
<comment type="similarity">
    <text evidence="4">Belongs to the FRG1 family.</text>
</comment>
<name>K1Q8R2_MAGGI</name>
<dbReference type="SUPFAM" id="SSF50405">
    <property type="entry name" value="Actin-crosslinking proteins"/>
    <property type="match status" value="1"/>
</dbReference>
<dbReference type="Pfam" id="PF08555">
    <property type="entry name" value="FAM32A"/>
    <property type="match status" value="1"/>
</dbReference>
<evidence type="ECO:0000256" key="11">
    <source>
        <dbReference type="SAM" id="MobiDB-lite"/>
    </source>
</evidence>
<dbReference type="InParanoid" id="K1Q8R2"/>
<keyword evidence="8" id="KW-0698">rRNA processing</keyword>
<dbReference type="EMBL" id="JH821971">
    <property type="protein sequence ID" value="EKC17746.1"/>
    <property type="molecule type" value="Genomic_DNA"/>
</dbReference>
<evidence type="ECO:0000313" key="12">
    <source>
        <dbReference type="EMBL" id="EKC17746.1"/>
    </source>
</evidence>
<reference evidence="12" key="1">
    <citation type="journal article" date="2012" name="Nature">
        <title>The oyster genome reveals stress adaptation and complexity of shell formation.</title>
        <authorList>
            <person name="Zhang G."/>
            <person name="Fang X."/>
            <person name="Guo X."/>
            <person name="Li L."/>
            <person name="Luo R."/>
            <person name="Xu F."/>
            <person name="Yang P."/>
            <person name="Zhang L."/>
            <person name="Wang X."/>
            <person name="Qi H."/>
            <person name="Xiong Z."/>
            <person name="Que H."/>
            <person name="Xie Y."/>
            <person name="Holland P.W."/>
            <person name="Paps J."/>
            <person name="Zhu Y."/>
            <person name="Wu F."/>
            <person name="Chen Y."/>
            <person name="Wang J."/>
            <person name="Peng C."/>
            <person name="Meng J."/>
            <person name="Yang L."/>
            <person name="Liu J."/>
            <person name="Wen B."/>
            <person name="Zhang N."/>
            <person name="Huang Z."/>
            <person name="Zhu Q."/>
            <person name="Feng Y."/>
            <person name="Mount A."/>
            <person name="Hedgecock D."/>
            <person name="Xu Z."/>
            <person name="Liu Y."/>
            <person name="Domazet-Loso T."/>
            <person name="Du Y."/>
            <person name="Sun X."/>
            <person name="Zhang S."/>
            <person name="Liu B."/>
            <person name="Cheng P."/>
            <person name="Jiang X."/>
            <person name="Li J."/>
            <person name="Fan D."/>
            <person name="Wang W."/>
            <person name="Fu W."/>
            <person name="Wang T."/>
            <person name="Wang B."/>
            <person name="Zhang J."/>
            <person name="Peng Z."/>
            <person name="Li Y."/>
            <person name="Li N."/>
            <person name="Wang J."/>
            <person name="Chen M."/>
            <person name="He Y."/>
            <person name="Tan F."/>
            <person name="Song X."/>
            <person name="Zheng Q."/>
            <person name="Huang R."/>
            <person name="Yang H."/>
            <person name="Du X."/>
            <person name="Chen L."/>
            <person name="Yang M."/>
            <person name="Gaffney P.M."/>
            <person name="Wang S."/>
            <person name="Luo L."/>
            <person name="She Z."/>
            <person name="Ming Y."/>
            <person name="Huang W."/>
            <person name="Zhang S."/>
            <person name="Huang B."/>
            <person name="Zhang Y."/>
            <person name="Qu T."/>
            <person name="Ni P."/>
            <person name="Miao G."/>
            <person name="Wang J."/>
            <person name="Wang Q."/>
            <person name="Steinberg C.E."/>
            <person name="Wang H."/>
            <person name="Li N."/>
            <person name="Qian L."/>
            <person name="Zhang G."/>
            <person name="Li Y."/>
            <person name="Yang H."/>
            <person name="Liu X."/>
            <person name="Wang J."/>
            <person name="Yin Y."/>
            <person name="Wang J."/>
        </authorList>
    </citation>
    <scope>NUCLEOTIDE SEQUENCE [LARGE SCALE GENOMIC DNA]</scope>
    <source>
        <strain evidence="12">05x7-T-G4-1.051#20</strain>
    </source>
</reference>
<dbReference type="GO" id="GO:0015030">
    <property type="term" value="C:Cajal body"/>
    <property type="evidence" value="ECO:0007669"/>
    <property type="project" value="UniProtKB-SubCell"/>
</dbReference>
<protein>
    <recommendedName>
        <fullName evidence="10">Protein FRG1 homolog</fullName>
    </recommendedName>
</protein>
<dbReference type="CDD" id="cd23338">
    <property type="entry name" value="beta-trefoil_FSCN_FRG1"/>
    <property type="match status" value="1"/>
</dbReference>
<dbReference type="GO" id="GO:0005730">
    <property type="term" value="C:nucleolus"/>
    <property type="evidence" value="ECO:0007669"/>
    <property type="project" value="UniProtKB-SubCell"/>
</dbReference>
<dbReference type="Pfam" id="PF06229">
    <property type="entry name" value="FRG1"/>
    <property type="match status" value="1"/>
</dbReference>
<comment type="subcellular location">
    <subcellularLocation>
        <location evidence="2">Cytoplasm</location>
    </subcellularLocation>
    <subcellularLocation>
        <location evidence="1">Nucleus</location>
        <location evidence="1">Cajal body</location>
    </subcellularLocation>
    <subcellularLocation>
        <location evidence="3">Nucleus</location>
        <location evidence="3">Nucleolus</location>
    </subcellularLocation>
</comment>
<feature type="compositionally biased region" description="Basic residues" evidence="11">
    <location>
        <begin position="11"/>
        <end position="31"/>
    </location>
</feature>
<dbReference type="HOGENOM" id="CLU_094616_0_0_1"/>
<dbReference type="GO" id="GO:0007517">
    <property type="term" value="P:muscle organ development"/>
    <property type="evidence" value="ECO:0007669"/>
    <property type="project" value="UniProtKB-KW"/>
</dbReference>
<dbReference type="GO" id="GO:0055120">
    <property type="term" value="C:striated muscle dense body"/>
    <property type="evidence" value="ECO:0007669"/>
    <property type="project" value="TreeGrafter"/>
</dbReference>
<evidence type="ECO:0000256" key="2">
    <source>
        <dbReference type="ARBA" id="ARBA00004496"/>
    </source>
</evidence>
<dbReference type="GO" id="GO:0006364">
    <property type="term" value="P:rRNA processing"/>
    <property type="evidence" value="ECO:0007669"/>
    <property type="project" value="UniProtKB-KW"/>
</dbReference>
<evidence type="ECO:0000256" key="8">
    <source>
        <dbReference type="ARBA" id="ARBA00022552"/>
    </source>
</evidence>
<dbReference type="GO" id="GO:0071013">
    <property type="term" value="C:catalytic step 2 spliceosome"/>
    <property type="evidence" value="ECO:0007669"/>
    <property type="project" value="TreeGrafter"/>
</dbReference>
<feature type="region of interest" description="Disordered" evidence="11">
    <location>
        <begin position="1"/>
        <end position="50"/>
    </location>
</feature>
<dbReference type="InterPro" id="IPR008999">
    <property type="entry name" value="Actin-crosslinking"/>
</dbReference>
<dbReference type="InterPro" id="IPR010414">
    <property type="entry name" value="FRG1"/>
</dbReference>
<gene>
    <name evidence="12" type="ORF">CGI_10000266</name>
</gene>
<evidence type="ECO:0000256" key="3">
    <source>
        <dbReference type="ARBA" id="ARBA00004604"/>
    </source>
</evidence>
<evidence type="ECO:0000256" key="7">
    <source>
        <dbReference type="ARBA" id="ARBA00022541"/>
    </source>
</evidence>
<organism evidence="12">
    <name type="scientific">Magallana gigas</name>
    <name type="common">Pacific oyster</name>
    <name type="synonym">Crassostrea gigas</name>
    <dbReference type="NCBI Taxonomy" id="29159"/>
    <lineage>
        <taxon>Eukaryota</taxon>
        <taxon>Metazoa</taxon>
        <taxon>Spiralia</taxon>
        <taxon>Lophotrochozoa</taxon>
        <taxon>Mollusca</taxon>
        <taxon>Bivalvia</taxon>
        <taxon>Autobranchia</taxon>
        <taxon>Pteriomorphia</taxon>
        <taxon>Ostreida</taxon>
        <taxon>Ostreoidea</taxon>
        <taxon>Ostreidae</taxon>
        <taxon>Magallana</taxon>
    </lineage>
</organism>
<dbReference type="FunCoup" id="K1Q8R2">
    <property type="interactions" value="1317"/>
</dbReference>
<keyword evidence="7" id="KW-0517">Myogenesis</keyword>